<proteinExistence type="predicted"/>
<evidence type="ECO:0000313" key="2">
    <source>
        <dbReference type="EMBL" id="WMD20927.1"/>
    </source>
</evidence>
<keyword evidence="1" id="KW-0732">Signal</keyword>
<name>A0ABY9M537_9BURK</name>
<reference evidence="2 3" key="1">
    <citation type="submission" date="2023-08" db="EMBL/GenBank/DDBJ databases">
        <title>Achromobacter seleniivolatilans sp. nov., isolated from seleniferous soil.</title>
        <authorList>
            <person name="Zhang S."/>
            <person name="Li K."/>
            <person name="Peng J."/>
            <person name="Zhao Q."/>
            <person name="Wang H."/>
            <person name="Guo Y."/>
        </authorList>
    </citation>
    <scope>NUCLEOTIDE SEQUENCE [LARGE SCALE GENOMIC DNA]</scope>
    <source>
        <strain evidence="2 3">R39</strain>
    </source>
</reference>
<keyword evidence="3" id="KW-1185">Reference proteome</keyword>
<feature type="chain" id="PRO_5047391952" evidence="1">
    <location>
        <begin position="26"/>
        <end position="231"/>
    </location>
</feature>
<evidence type="ECO:0000313" key="3">
    <source>
        <dbReference type="Proteomes" id="UP001234798"/>
    </source>
</evidence>
<sequence length="231" mass="25237">MRSPLAIAACCAAIALAGCSNLPKAQDYSTSLGESQSQLQQDPNWSAGRIWVKPGPPVGSLYEKKIILEPMQYIAGDRPDELDMKGDTALRDRALAYMNEALRREFSQAGYQLLTKPAPRSLRVRAAITGTFKNDRDPRVMEYVPIGYVIGQTANAAGYRDLSARLLIEASVRDANTNELLIASLGTVTGSNLPQGQKPTADDVRSAIDDWARQVRQQFDRIWSNAAAKPG</sequence>
<accession>A0ABY9M537</accession>
<dbReference type="RefSeq" id="WP_306944501.1">
    <property type="nucleotide sequence ID" value="NZ_CP132976.1"/>
</dbReference>
<dbReference type="Pfam" id="PF11769">
    <property type="entry name" value="DUF3313"/>
    <property type="match status" value="1"/>
</dbReference>
<evidence type="ECO:0000256" key="1">
    <source>
        <dbReference type="SAM" id="SignalP"/>
    </source>
</evidence>
<dbReference type="Proteomes" id="UP001234798">
    <property type="component" value="Chromosome"/>
</dbReference>
<protein>
    <submittedName>
        <fullName evidence="2">DUF3313 domain-containing protein</fullName>
    </submittedName>
</protein>
<dbReference type="InterPro" id="IPR021747">
    <property type="entry name" value="DUF3313"/>
</dbReference>
<feature type="signal peptide" evidence="1">
    <location>
        <begin position="1"/>
        <end position="25"/>
    </location>
</feature>
<gene>
    <name evidence="2" type="ORF">RAS12_00720</name>
</gene>
<organism evidence="2 3">
    <name type="scientific">Achromobacter seleniivolatilans</name>
    <dbReference type="NCBI Taxonomy" id="3047478"/>
    <lineage>
        <taxon>Bacteria</taxon>
        <taxon>Pseudomonadati</taxon>
        <taxon>Pseudomonadota</taxon>
        <taxon>Betaproteobacteria</taxon>
        <taxon>Burkholderiales</taxon>
        <taxon>Alcaligenaceae</taxon>
        <taxon>Achromobacter</taxon>
    </lineage>
</organism>
<dbReference type="EMBL" id="CP132976">
    <property type="protein sequence ID" value="WMD20927.1"/>
    <property type="molecule type" value="Genomic_DNA"/>
</dbReference>
<dbReference type="PROSITE" id="PS51257">
    <property type="entry name" value="PROKAR_LIPOPROTEIN"/>
    <property type="match status" value="1"/>
</dbReference>